<comment type="similarity">
    <text evidence="3">Belongs to the NUF2 family.</text>
</comment>
<protein>
    <recommendedName>
        <fullName evidence="17">Kinetochore protein NUF2</fullName>
    </recommendedName>
</protein>
<dbReference type="PANTHER" id="PTHR21650">
    <property type="entry name" value="MEMBRALIN/KINETOCHORE PROTEIN NUF2"/>
    <property type="match status" value="1"/>
</dbReference>
<evidence type="ECO:0000256" key="10">
    <source>
        <dbReference type="ARBA" id="ARBA00023306"/>
    </source>
</evidence>
<keyword evidence="7" id="KW-0995">Kinetochore</keyword>
<dbReference type="AlphaFoldDB" id="A0A836BSZ3"/>
<evidence type="ECO:0000256" key="7">
    <source>
        <dbReference type="ARBA" id="ARBA00022838"/>
    </source>
</evidence>
<evidence type="ECO:0000256" key="1">
    <source>
        <dbReference type="ARBA" id="ARBA00004123"/>
    </source>
</evidence>
<dbReference type="GO" id="GO:0044877">
    <property type="term" value="F:protein-containing complex binding"/>
    <property type="evidence" value="ECO:0007669"/>
    <property type="project" value="TreeGrafter"/>
</dbReference>
<evidence type="ECO:0000256" key="8">
    <source>
        <dbReference type="ARBA" id="ARBA00023054"/>
    </source>
</evidence>
<dbReference type="InterPro" id="IPR041112">
    <property type="entry name" value="Nuf2_DHR10-like"/>
</dbReference>
<dbReference type="OrthoDB" id="8194677at2759"/>
<proteinExistence type="inferred from homology"/>
<dbReference type="GO" id="GO:0045132">
    <property type="term" value="P:meiotic chromosome segregation"/>
    <property type="evidence" value="ECO:0007669"/>
    <property type="project" value="TreeGrafter"/>
</dbReference>
<evidence type="ECO:0000313" key="15">
    <source>
        <dbReference type="EMBL" id="KAG2486283.1"/>
    </source>
</evidence>
<feature type="domain" description="Kinetochore protein Nuf2 N-terminal" evidence="13">
    <location>
        <begin position="5"/>
        <end position="137"/>
    </location>
</feature>
<dbReference type="GO" id="GO:0051315">
    <property type="term" value="P:attachment of mitotic spindle microtubules to kinetochore"/>
    <property type="evidence" value="ECO:0007669"/>
    <property type="project" value="TreeGrafter"/>
</dbReference>
<dbReference type="GO" id="GO:0007052">
    <property type="term" value="P:mitotic spindle organization"/>
    <property type="evidence" value="ECO:0007669"/>
    <property type="project" value="TreeGrafter"/>
</dbReference>
<feature type="coiled-coil region" evidence="12">
    <location>
        <begin position="148"/>
        <end position="238"/>
    </location>
</feature>
<name>A0A836BSZ3_9CHLO</name>
<keyword evidence="4" id="KW-0158">Chromosome</keyword>
<dbReference type="Gene3D" id="1.10.418.60">
    <property type="entry name" value="Ncd80 complex, Nuf2 subunit"/>
    <property type="match status" value="1"/>
</dbReference>
<evidence type="ECO:0000256" key="4">
    <source>
        <dbReference type="ARBA" id="ARBA00022454"/>
    </source>
</evidence>
<organism evidence="15 16">
    <name type="scientific">Edaphochlamys debaryana</name>
    <dbReference type="NCBI Taxonomy" id="47281"/>
    <lineage>
        <taxon>Eukaryota</taxon>
        <taxon>Viridiplantae</taxon>
        <taxon>Chlorophyta</taxon>
        <taxon>core chlorophytes</taxon>
        <taxon>Chlorophyceae</taxon>
        <taxon>CS clade</taxon>
        <taxon>Chlamydomonadales</taxon>
        <taxon>Chlamydomonadales incertae sedis</taxon>
        <taxon>Edaphochlamys</taxon>
    </lineage>
</organism>
<evidence type="ECO:0000256" key="12">
    <source>
        <dbReference type="SAM" id="Coils"/>
    </source>
</evidence>
<dbReference type="GO" id="GO:0051383">
    <property type="term" value="P:kinetochore organization"/>
    <property type="evidence" value="ECO:0007669"/>
    <property type="project" value="TreeGrafter"/>
</dbReference>
<keyword evidence="6" id="KW-0498">Mitosis</keyword>
<evidence type="ECO:0000313" key="16">
    <source>
        <dbReference type="Proteomes" id="UP000612055"/>
    </source>
</evidence>
<keyword evidence="8 12" id="KW-0175">Coiled coil</keyword>
<dbReference type="PANTHER" id="PTHR21650:SF2">
    <property type="entry name" value="KINETOCHORE PROTEIN NUF2"/>
    <property type="match status" value="1"/>
</dbReference>
<comment type="caution">
    <text evidence="15">The sequence shown here is derived from an EMBL/GenBank/DDBJ whole genome shotgun (WGS) entry which is preliminary data.</text>
</comment>
<keyword evidence="10" id="KW-0131">Cell cycle</keyword>
<dbReference type="InterPro" id="IPR038275">
    <property type="entry name" value="Nuf2_N_sf"/>
</dbReference>
<evidence type="ECO:0000259" key="14">
    <source>
        <dbReference type="Pfam" id="PF18595"/>
    </source>
</evidence>
<dbReference type="GO" id="GO:0005634">
    <property type="term" value="C:nucleus"/>
    <property type="evidence" value="ECO:0007669"/>
    <property type="project" value="UniProtKB-SubCell"/>
</dbReference>
<dbReference type="InterPro" id="IPR005549">
    <property type="entry name" value="Kinetochore_Nuf2_N"/>
</dbReference>
<dbReference type="EMBL" id="JAEHOE010000114">
    <property type="protein sequence ID" value="KAG2486283.1"/>
    <property type="molecule type" value="Genomic_DNA"/>
</dbReference>
<evidence type="ECO:0008006" key="17">
    <source>
        <dbReference type="Google" id="ProtNLM"/>
    </source>
</evidence>
<evidence type="ECO:0000256" key="6">
    <source>
        <dbReference type="ARBA" id="ARBA00022776"/>
    </source>
</evidence>
<accession>A0A836BSZ3</accession>
<keyword evidence="9" id="KW-0539">Nucleus</keyword>
<feature type="domain" description="Nuf2 DHR10-like" evidence="14">
    <location>
        <begin position="258"/>
        <end position="367"/>
    </location>
</feature>
<dbReference type="GO" id="GO:0051301">
    <property type="term" value="P:cell division"/>
    <property type="evidence" value="ECO:0007669"/>
    <property type="project" value="UniProtKB-KW"/>
</dbReference>
<evidence type="ECO:0000256" key="5">
    <source>
        <dbReference type="ARBA" id="ARBA00022618"/>
    </source>
</evidence>
<evidence type="ECO:0000256" key="9">
    <source>
        <dbReference type="ARBA" id="ARBA00023242"/>
    </source>
</evidence>
<dbReference type="Pfam" id="PF18595">
    <property type="entry name" value="Nuf2_DHR10-like"/>
    <property type="match status" value="1"/>
</dbReference>
<dbReference type="GO" id="GO:0031262">
    <property type="term" value="C:Ndc80 complex"/>
    <property type="evidence" value="ECO:0007669"/>
    <property type="project" value="InterPro"/>
</dbReference>
<evidence type="ECO:0000256" key="11">
    <source>
        <dbReference type="ARBA" id="ARBA00023328"/>
    </source>
</evidence>
<dbReference type="Proteomes" id="UP000612055">
    <property type="component" value="Unassembled WGS sequence"/>
</dbReference>
<keyword evidence="16" id="KW-1185">Reference proteome</keyword>
<comment type="subcellular location">
    <subcellularLocation>
        <location evidence="2">Chromosome</location>
        <location evidence="2">Centromere</location>
        <location evidence="2">Kinetochore</location>
    </subcellularLocation>
    <subcellularLocation>
        <location evidence="1">Nucleus</location>
    </subcellularLocation>
</comment>
<evidence type="ECO:0000259" key="13">
    <source>
        <dbReference type="Pfam" id="PF03800"/>
    </source>
</evidence>
<reference evidence="15" key="1">
    <citation type="journal article" date="2020" name="bioRxiv">
        <title>Comparative genomics of Chlamydomonas.</title>
        <authorList>
            <person name="Craig R.J."/>
            <person name="Hasan A.R."/>
            <person name="Ness R.W."/>
            <person name="Keightley P.D."/>
        </authorList>
    </citation>
    <scope>NUCLEOTIDE SEQUENCE</scope>
    <source>
        <strain evidence="15">CCAP 11/70</strain>
    </source>
</reference>
<gene>
    <name evidence="15" type="ORF">HYH03_014988</name>
</gene>
<keyword evidence="11" id="KW-0137">Centromere</keyword>
<evidence type="ECO:0000256" key="2">
    <source>
        <dbReference type="ARBA" id="ARBA00004629"/>
    </source>
</evidence>
<sequence>MSSFSFPTNLSTDEIQQCLADLQIYLDVNQLTKPTYEGIRPYYEQAVIALTGISREELMQPKFSALSAFEYPELHDESIPTTNFFRHLTKLMIICGVRDFNLNDLFKPDPARLRRNLCALINFAKFRDEKVALVDELEAGLAARVAQEAALSAEADKLAAELRRLQELRSSRQAEVGPIEAEAAAAAAHNAQLNKAQAGLQAEVRTLKSQINALTDQAAEAKITLSSLQAEGEALRDQIVQSPDKHRMAIAELAGATEQQRTYYAALCSASNDHDRKLELMAKFERELLRCIKLQEELEGVVVRKKDVSAAAKDTREAIATEERRYSELASAHLTARRQQASLLEKLGRVEQQGQLKVEAAAALVEEQLKRREAVAAEHAVGDARAAETEAAIRGWRERTAEVTEQKDAKVRAVMDKYGMLRRAVAEYNRRLEAAVSGPAPGATGVGVGVGGGELEGGYMTGGLGADDTHPGRDTSSLGLSAAAAMQGLSLAM</sequence>
<dbReference type="Pfam" id="PF03800">
    <property type="entry name" value="Nuf2"/>
    <property type="match status" value="1"/>
</dbReference>
<keyword evidence="5" id="KW-0132">Cell division</keyword>
<evidence type="ECO:0000256" key="3">
    <source>
        <dbReference type="ARBA" id="ARBA00005498"/>
    </source>
</evidence>